<sequence>MGMVWVIAGDSEEAETKGDNHMHLYKEEV</sequence>
<dbReference type="AlphaFoldDB" id="A0A645DJ09"/>
<reference evidence="1" key="1">
    <citation type="submission" date="2019-08" db="EMBL/GenBank/DDBJ databases">
        <authorList>
            <person name="Kucharzyk K."/>
            <person name="Murdoch R.W."/>
            <person name="Higgins S."/>
            <person name="Loffler F."/>
        </authorList>
    </citation>
    <scope>NUCLEOTIDE SEQUENCE</scope>
</reference>
<gene>
    <name evidence="1" type="ORF">SDC9_135676</name>
</gene>
<organism evidence="1">
    <name type="scientific">bioreactor metagenome</name>
    <dbReference type="NCBI Taxonomy" id="1076179"/>
    <lineage>
        <taxon>unclassified sequences</taxon>
        <taxon>metagenomes</taxon>
        <taxon>ecological metagenomes</taxon>
    </lineage>
</organism>
<protein>
    <submittedName>
        <fullName evidence="1">Uncharacterized protein</fullName>
    </submittedName>
</protein>
<accession>A0A645DJ09</accession>
<proteinExistence type="predicted"/>
<comment type="caution">
    <text evidence="1">The sequence shown here is derived from an EMBL/GenBank/DDBJ whole genome shotgun (WGS) entry which is preliminary data.</text>
</comment>
<name>A0A645DJ09_9ZZZZ</name>
<dbReference type="EMBL" id="VSSQ01036170">
    <property type="protein sequence ID" value="MPM88572.1"/>
    <property type="molecule type" value="Genomic_DNA"/>
</dbReference>
<evidence type="ECO:0000313" key="1">
    <source>
        <dbReference type="EMBL" id="MPM88572.1"/>
    </source>
</evidence>